<organism evidence="2 3">
    <name type="scientific">Amycolatopsis endophytica</name>
    <dbReference type="NCBI Taxonomy" id="860233"/>
    <lineage>
        <taxon>Bacteria</taxon>
        <taxon>Bacillati</taxon>
        <taxon>Actinomycetota</taxon>
        <taxon>Actinomycetes</taxon>
        <taxon>Pseudonocardiales</taxon>
        <taxon>Pseudonocardiaceae</taxon>
        <taxon>Amycolatopsis</taxon>
    </lineage>
</organism>
<evidence type="ECO:0000256" key="1">
    <source>
        <dbReference type="SAM" id="MobiDB-lite"/>
    </source>
</evidence>
<dbReference type="AlphaFoldDB" id="A0A853AXS0"/>
<feature type="compositionally biased region" description="Basic and acidic residues" evidence="1">
    <location>
        <begin position="49"/>
        <end position="64"/>
    </location>
</feature>
<accession>A0A853AXS0</accession>
<dbReference type="EMBL" id="JACCFK010000001">
    <property type="protein sequence ID" value="NYI87415.1"/>
    <property type="molecule type" value="Genomic_DNA"/>
</dbReference>
<dbReference type="Proteomes" id="UP000549616">
    <property type="component" value="Unassembled WGS sequence"/>
</dbReference>
<dbReference type="RefSeq" id="WP_179771818.1">
    <property type="nucleotide sequence ID" value="NZ_JACCFK010000001.1"/>
</dbReference>
<feature type="region of interest" description="Disordered" evidence="1">
    <location>
        <begin position="49"/>
        <end position="70"/>
    </location>
</feature>
<name>A0A853AXS0_9PSEU</name>
<gene>
    <name evidence="2" type="ORF">HNR02_000738</name>
</gene>
<evidence type="ECO:0008006" key="4">
    <source>
        <dbReference type="Google" id="ProtNLM"/>
    </source>
</evidence>
<evidence type="ECO:0000313" key="2">
    <source>
        <dbReference type="EMBL" id="NYI87415.1"/>
    </source>
</evidence>
<comment type="caution">
    <text evidence="2">The sequence shown here is derived from an EMBL/GenBank/DDBJ whole genome shotgun (WGS) entry which is preliminary data.</text>
</comment>
<reference evidence="2 3" key="1">
    <citation type="submission" date="2020-07" db="EMBL/GenBank/DDBJ databases">
        <title>Sequencing the genomes of 1000 actinobacteria strains.</title>
        <authorList>
            <person name="Klenk H.-P."/>
        </authorList>
    </citation>
    <scope>NUCLEOTIDE SEQUENCE [LARGE SCALE GENOMIC DNA]</scope>
    <source>
        <strain evidence="2 3">DSM 104006</strain>
    </source>
</reference>
<protein>
    <recommendedName>
        <fullName evidence="4">CopG family transcriptional regulator</fullName>
    </recommendedName>
</protein>
<sequence>MRLTLSDDTYAQVRARAEEAGQSVDEWVLAAVEREAYRQLCEQQARWNAEHPDQVRAAADDWRARGSSAA</sequence>
<proteinExistence type="predicted"/>
<keyword evidence="3" id="KW-1185">Reference proteome</keyword>
<evidence type="ECO:0000313" key="3">
    <source>
        <dbReference type="Proteomes" id="UP000549616"/>
    </source>
</evidence>